<dbReference type="InterPro" id="IPR052895">
    <property type="entry name" value="HetReg/Transcr_Mod"/>
</dbReference>
<accession>A0A2K0TYS3</accession>
<evidence type="ECO:0000313" key="3">
    <source>
        <dbReference type="Proteomes" id="UP000236290"/>
    </source>
</evidence>
<dbReference type="EMBL" id="MTYI01000149">
    <property type="protein sequence ID" value="PNP50651.1"/>
    <property type="molecule type" value="Genomic_DNA"/>
</dbReference>
<evidence type="ECO:0000259" key="1">
    <source>
        <dbReference type="Pfam" id="PF06985"/>
    </source>
</evidence>
<protein>
    <recommendedName>
        <fullName evidence="1">Heterokaryon incompatibility domain-containing protein</fullName>
    </recommendedName>
</protein>
<dbReference type="Pfam" id="PF06985">
    <property type="entry name" value="HET"/>
    <property type="match status" value="1"/>
</dbReference>
<dbReference type="InterPro" id="IPR010730">
    <property type="entry name" value="HET"/>
</dbReference>
<name>A0A2K0TYS3_TRIHA</name>
<dbReference type="OrthoDB" id="270167at2759"/>
<proteinExistence type="predicted"/>
<dbReference type="Proteomes" id="UP000236290">
    <property type="component" value="Unassembled WGS sequence"/>
</dbReference>
<dbReference type="PANTHER" id="PTHR24148:SF64">
    <property type="entry name" value="HETEROKARYON INCOMPATIBILITY DOMAIN-CONTAINING PROTEIN"/>
    <property type="match status" value="1"/>
</dbReference>
<gene>
    <name evidence="2" type="ORF">THARTR1_08669</name>
</gene>
<sequence>MHRDTDLAFKDIHGTPDALLADLGLICGPDTVTSVDSSGLETLDLWFLTFDDTDLDDNPLLHLTRRGHHVGETNYVAVSYTWRKFDTITHAKNNAQYKILAEGFVRNARSQGALLQRAIQFAKSTGTRFLWIDKDCIDQSDPGDIERHLHVVHKIFSQSRHAIGLLSFHIFHQTQADFIRYVDEGTCLGELAILFQDPTLDRVEIARKMATAYRLFAAISADAWFSRTWTFMERLSAPHMSLLLPCDASLFTDIDALGSFSDLELSLNSLQRLWTKLDEMVHDYEHQKDTTSISLADIETPYNIFCRFKHLLSSKYLAEFSEPPWSQQETQNQLVQSLPL</sequence>
<evidence type="ECO:0000313" key="2">
    <source>
        <dbReference type="EMBL" id="PNP50651.1"/>
    </source>
</evidence>
<dbReference type="AlphaFoldDB" id="A0A2K0TYS3"/>
<feature type="domain" description="Heterokaryon incompatibility" evidence="1">
    <location>
        <begin position="75"/>
        <end position="233"/>
    </location>
</feature>
<comment type="caution">
    <text evidence="2">The sequence shown here is derived from an EMBL/GenBank/DDBJ whole genome shotgun (WGS) entry which is preliminary data.</text>
</comment>
<organism evidence="2 3">
    <name type="scientific">Trichoderma harzianum</name>
    <name type="common">Hypocrea lixii</name>
    <dbReference type="NCBI Taxonomy" id="5544"/>
    <lineage>
        <taxon>Eukaryota</taxon>
        <taxon>Fungi</taxon>
        <taxon>Dikarya</taxon>
        <taxon>Ascomycota</taxon>
        <taxon>Pezizomycotina</taxon>
        <taxon>Sordariomycetes</taxon>
        <taxon>Hypocreomycetidae</taxon>
        <taxon>Hypocreales</taxon>
        <taxon>Hypocreaceae</taxon>
        <taxon>Trichoderma</taxon>
    </lineage>
</organism>
<reference evidence="2 3" key="1">
    <citation type="submission" date="2017-02" db="EMBL/GenBank/DDBJ databases">
        <title>Genomes of Trichoderma spp. with biocontrol activity.</title>
        <authorList>
            <person name="Gardiner D."/>
            <person name="Kazan K."/>
            <person name="Vos C."/>
            <person name="Harvey P."/>
        </authorList>
    </citation>
    <scope>NUCLEOTIDE SEQUENCE [LARGE SCALE GENOMIC DNA]</scope>
    <source>
        <strain evidence="2 3">Tr1</strain>
    </source>
</reference>
<dbReference type="PANTHER" id="PTHR24148">
    <property type="entry name" value="ANKYRIN REPEAT DOMAIN-CONTAINING PROTEIN 39 HOMOLOG-RELATED"/>
    <property type="match status" value="1"/>
</dbReference>